<dbReference type="Gene3D" id="3.30.450.40">
    <property type="match status" value="1"/>
</dbReference>
<dbReference type="Pfam" id="PF08447">
    <property type="entry name" value="PAS_3"/>
    <property type="match status" value="2"/>
</dbReference>
<reference evidence="21 22" key="1">
    <citation type="submission" date="2024-09" db="EMBL/GenBank/DDBJ databases">
        <title>Nodulacao em especies de Leguminosae Basais da Amazonia e Caracterizacao dos Rizobios e Bacterias Associadas aos Nodulos.</title>
        <authorList>
            <person name="Jambeiro I.C.A."/>
            <person name="Lopes I.S."/>
            <person name="Aguiar E.R.G.R."/>
            <person name="Santos A.F.J."/>
            <person name="Dos Santos J.M.F."/>
            <person name="Gross E."/>
        </authorList>
    </citation>
    <scope>NUCLEOTIDE SEQUENCE [LARGE SCALE GENOMIC DNA]</scope>
    <source>
        <strain evidence="21 22">BRUESC1165</strain>
    </source>
</reference>
<evidence type="ECO:0000256" key="17">
    <source>
        <dbReference type="PROSITE-ProRule" id="PRU00169"/>
    </source>
</evidence>
<feature type="modified residue" description="4-aspartylphosphate" evidence="17">
    <location>
        <position position="831"/>
    </location>
</feature>
<evidence type="ECO:0000256" key="15">
    <source>
        <dbReference type="ARBA" id="ARBA00023026"/>
    </source>
</evidence>
<gene>
    <name evidence="21" type="ORF">ACETIH_07090</name>
</gene>
<feature type="domain" description="PAS" evidence="19">
    <location>
        <begin position="434"/>
        <end position="505"/>
    </location>
</feature>
<dbReference type="Pfam" id="PF08448">
    <property type="entry name" value="PAS_4"/>
    <property type="match status" value="1"/>
</dbReference>
<feature type="domain" description="PAC" evidence="20">
    <location>
        <begin position="508"/>
        <end position="560"/>
    </location>
</feature>
<dbReference type="Pfam" id="PF01590">
    <property type="entry name" value="GAF"/>
    <property type="match status" value="1"/>
</dbReference>
<keyword evidence="15" id="KW-0843">Virulence</keyword>
<dbReference type="PROSITE" id="PS50110">
    <property type="entry name" value="RESPONSE_REGULATORY"/>
    <property type="match status" value="1"/>
</dbReference>
<evidence type="ECO:0000256" key="12">
    <source>
        <dbReference type="ARBA" id="ARBA00022777"/>
    </source>
</evidence>
<dbReference type="Pfam" id="PF00072">
    <property type="entry name" value="Response_reg"/>
    <property type="match status" value="1"/>
</dbReference>
<dbReference type="SUPFAM" id="SSF55785">
    <property type="entry name" value="PYP-like sensor domain (PAS domain)"/>
    <property type="match status" value="3"/>
</dbReference>
<keyword evidence="10" id="KW-0677">Repeat</keyword>
<evidence type="ECO:0000256" key="9">
    <source>
        <dbReference type="ARBA" id="ARBA00022679"/>
    </source>
</evidence>
<feature type="domain" description="Response regulatory" evidence="18">
    <location>
        <begin position="781"/>
        <end position="892"/>
    </location>
</feature>
<dbReference type="EC" id="2.7.13.3" evidence="2"/>
<dbReference type="InterPro" id="IPR036890">
    <property type="entry name" value="HATPase_C_sf"/>
</dbReference>
<keyword evidence="4" id="KW-0600">Photoreceptor protein</keyword>
<dbReference type="InterPro" id="IPR001789">
    <property type="entry name" value="Sig_transdc_resp-reg_receiver"/>
</dbReference>
<dbReference type="Pfam" id="PF07536">
    <property type="entry name" value="HWE_HK"/>
    <property type="match status" value="1"/>
</dbReference>
<dbReference type="PROSITE" id="PS50113">
    <property type="entry name" value="PAC"/>
    <property type="match status" value="3"/>
</dbReference>
<keyword evidence="11" id="KW-0547">Nucleotide-binding</keyword>
<dbReference type="Gene3D" id="3.40.50.2300">
    <property type="match status" value="1"/>
</dbReference>
<name>A0ABV6Y5F0_9HYPH</name>
<dbReference type="InterPro" id="IPR011006">
    <property type="entry name" value="CheY-like_superfamily"/>
</dbReference>
<evidence type="ECO:0000256" key="13">
    <source>
        <dbReference type="ARBA" id="ARBA00022840"/>
    </source>
</evidence>
<keyword evidence="7" id="KW-0285">Flavoprotein</keyword>
<keyword evidence="5 17" id="KW-0597">Phosphoprotein</keyword>
<feature type="domain" description="PAC" evidence="20">
    <location>
        <begin position="94"/>
        <end position="145"/>
    </location>
</feature>
<comment type="catalytic activity">
    <reaction evidence="1">
        <text>ATP + protein L-histidine = ADP + protein N-phospho-L-histidine.</text>
        <dbReference type="EC" id="2.7.13.3"/>
    </reaction>
</comment>
<dbReference type="NCBIfam" id="TIGR00229">
    <property type="entry name" value="sensory_box"/>
    <property type="match status" value="3"/>
</dbReference>
<feature type="domain" description="PAC" evidence="20">
    <location>
        <begin position="381"/>
        <end position="433"/>
    </location>
</feature>
<dbReference type="InterPro" id="IPR003018">
    <property type="entry name" value="GAF"/>
</dbReference>
<evidence type="ECO:0000256" key="8">
    <source>
        <dbReference type="ARBA" id="ARBA00022643"/>
    </source>
</evidence>
<dbReference type="PANTHER" id="PTHR41523">
    <property type="entry name" value="TWO-COMPONENT SYSTEM SENSOR PROTEIN"/>
    <property type="match status" value="1"/>
</dbReference>
<dbReference type="EMBL" id="JBHOMY010000016">
    <property type="protein sequence ID" value="MFC1456488.1"/>
    <property type="molecule type" value="Genomic_DNA"/>
</dbReference>
<keyword evidence="22" id="KW-1185">Reference proteome</keyword>
<dbReference type="RefSeq" id="WP_377029237.1">
    <property type="nucleotide sequence ID" value="NZ_JBHOMY010000016.1"/>
</dbReference>
<evidence type="ECO:0000256" key="7">
    <source>
        <dbReference type="ARBA" id="ARBA00022630"/>
    </source>
</evidence>
<sequence length="898" mass="99462">MSQDTPRTPQGVLDPHDITVSHMDLLQDMFEALGQILWFLRPDGSVERFNSAWTDYTGRPARVEGLTWAEVFHPDDRQRLVQARTAGVASGKPYEVEARMRRADGVYRRHLCRVKPLRREGAIYAWVGMAVDIEDVRAAEERQRALVHLGDQLRDLSDTKEIAWAGAAAVGQVLGLVRAGFASVEGGLAVIERDWVSSPDERPSAGTYRIADWGTYLTPLARGETVAIADVATDPQTADAAGSWLEWGIRSVAFVPVMNDRQLAAYMFLHNREIRTWTSDEIDFIHSVGDRVWSAIQRSTAERDLRESEAKFQGIANSVDQMIWSSGPDGYPDYYNRRWYQYTGLEEGSTDRDAATAFVRPEDREKALSRWHHAVATGEPYYSEHRLRHHSGEYRWVIGRAQCVRDENGQIVRWYGSLTDVDDLKRAAEELRRTSALLRLIGDSVPDMIYAKDRNSGVLYGNRAIQQVVGRPVDEILGLSDRDWASDPQEAERIIANDRRVMETGDTLDVDEMFTGPGGETRYFRSVKAPLRDDTGSIIGLVGITSDMTDRRRAEERERLLAREVDHRAKNLLAVVQSVVQLTRAEDMTSFTAAITGRIQSLARAHSLLAASRWEGAELKQIIVEEMAPYAGRDAARVRISGPAIRLRPEAAQALALVIHELATNAAKYGALSVEGGRLDVTWATTLGSDEQGRLELRWQERGGPKVSRPSRRGFGSTVMRASIERQLQGTVTLDWDPDGLVCELTVPAEQLTTGTLLKGVRSAGGARVTKEEKGDVRGQRVLVVEDEALIAMQIEDALHQAGCTVVGPASRIADAFDLLYGEGTDAALLDVNVAGDRSFALADILASKGVPFAFVTGFEANSTVPERFHGVPVVAKPFATTELVEAVDRLTRGGRSH</sequence>
<dbReference type="Gene3D" id="3.30.565.10">
    <property type="entry name" value="Histidine kinase-like ATPase, C-terminal domain"/>
    <property type="match status" value="1"/>
</dbReference>
<evidence type="ECO:0000256" key="2">
    <source>
        <dbReference type="ARBA" id="ARBA00012438"/>
    </source>
</evidence>
<keyword evidence="13" id="KW-0067">ATP-binding</keyword>
<evidence type="ECO:0000256" key="4">
    <source>
        <dbReference type="ARBA" id="ARBA00022543"/>
    </source>
</evidence>
<evidence type="ECO:0000256" key="11">
    <source>
        <dbReference type="ARBA" id="ARBA00022741"/>
    </source>
</evidence>
<dbReference type="Gene3D" id="3.30.450.20">
    <property type="entry name" value="PAS domain"/>
    <property type="match status" value="3"/>
</dbReference>
<protein>
    <recommendedName>
        <fullName evidence="3">Blue-light-activated histidine kinase</fullName>
        <ecNumber evidence="2">2.7.13.3</ecNumber>
    </recommendedName>
</protein>
<dbReference type="InterPro" id="IPR000700">
    <property type="entry name" value="PAS-assoc_C"/>
</dbReference>
<keyword evidence="9" id="KW-0808">Transferase</keyword>
<evidence type="ECO:0000313" key="21">
    <source>
        <dbReference type="EMBL" id="MFC1456488.1"/>
    </source>
</evidence>
<dbReference type="InterPro" id="IPR035965">
    <property type="entry name" value="PAS-like_dom_sf"/>
</dbReference>
<dbReference type="InterPro" id="IPR001610">
    <property type="entry name" value="PAC"/>
</dbReference>
<keyword evidence="14" id="KW-0157">Chromophore</keyword>
<dbReference type="SUPFAM" id="SSF52172">
    <property type="entry name" value="CheY-like"/>
    <property type="match status" value="1"/>
</dbReference>
<proteinExistence type="predicted"/>
<dbReference type="SMART" id="SM00091">
    <property type="entry name" value="PAS"/>
    <property type="match status" value="3"/>
</dbReference>
<dbReference type="InterPro" id="IPR013655">
    <property type="entry name" value="PAS_fold_3"/>
</dbReference>
<evidence type="ECO:0000256" key="14">
    <source>
        <dbReference type="ARBA" id="ARBA00022991"/>
    </source>
</evidence>
<dbReference type="InterPro" id="IPR011102">
    <property type="entry name" value="Sig_transdc_His_kinase_HWE"/>
</dbReference>
<dbReference type="PANTHER" id="PTHR41523:SF8">
    <property type="entry name" value="ETHYLENE RESPONSE SENSOR PROTEIN"/>
    <property type="match status" value="1"/>
</dbReference>
<keyword evidence="16" id="KW-0675">Receptor</keyword>
<comment type="caution">
    <text evidence="21">The sequence shown here is derived from an EMBL/GenBank/DDBJ whole genome shotgun (WGS) entry which is preliminary data.</text>
</comment>
<evidence type="ECO:0000256" key="16">
    <source>
        <dbReference type="ARBA" id="ARBA00023170"/>
    </source>
</evidence>
<dbReference type="InterPro" id="IPR013656">
    <property type="entry name" value="PAS_4"/>
</dbReference>
<keyword evidence="12" id="KW-0418">Kinase</keyword>
<dbReference type="InterPro" id="IPR029016">
    <property type="entry name" value="GAF-like_dom_sf"/>
</dbReference>
<organism evidence="21 22">
    <name type="scientific">Microvirga arabica</name>
    <dbReference type="NCBI Taxonomy" id="1128671"/>
    <lineage>
        <taxon>Bacteria</taxon>
        <taxon>Pseudomonadati</taxon>
        <taxon>Pseudomonadota</taxon>
        <taxon>Alphaproteobacteria</taxon>
        <taxon>Hyphomicrobiales</taxon>
        <taxon>Methylobacteriaceae</taxon>
        <taxon>Microvirga</taxon>
    </lineage>
</organism>
<dbReference type="SMART" id="SM00065">
    <property type="entry name" value="GAF"/>
    <property type="match status" value="1"/>
</dbReference>
<dbReference type="CDD" id="cd00130">
    <property type="entry name" value="PAS"/>
    <property type="match status" value="3"/>
</dbReference>
<dbReference type="SMART" id="SM00911">
    <property type="entry name" value="HWE_HK"/>
    <property type="match status" value="1"/>
</dbReference>
<keyword evidence="8" id="KW-0288">FMN</keyword>
<evidence type="ECO:0000259" key="20">
    <source>
        <dbReference type="PROSITE" id="PS50113"/>
    </source>
</evidence>
<dbReference type="InterPro" id="IPR000014">
    <property type="entry name" value="PAS"/>
</dbReference>
<evidence type="ECO:0000259" key="19">
    <source>
        <dbReference type="PROSITE" id="PS50112"/>
    </source>
</evidence>
<evidence type="ECO:0000256" key="5">
    <source>
        <dbReference type="ARBA" id="ARBA00022553"/>
    </source>
</evidence>
<dbReference type="SMART" id="SM00448">
    <property type="entry name" value="REC"/>
    <property type="match status" value="1"/>
</dbReference>
<evidence type="ECO:0000313" key="22">
    <source>
        <dbReference type="Proteomes" id="UP001593940"/>
    </source>
</evidence>
<evidence type="ECO:0000256" key="3">
    <source>
        <dbReference type="ARBA" id="ARBA00021740"/>
    </source>
</evidence>
<keyword evidence="6" id="KW-0716">Sensory transduction</keyword>
<evidence type="ECO:0000256" key="1">
    <source>
        <dbReference type="ARBA" id="ARBA00000085"/>
    </source>
</evidence>
<accession>A0ABV6Y5F0</accession>
<dbReference type="SUPFAM" id="SSF55781">
    <property type="entry name" value="GAF domain-like"/>
    <property type="match status" value="1"/>
</dbReference>
<dbReference type="SMART" id="SM00086">
    <property type="entry name" value="PAC"/>
    <property type="match status" value="3"/>
</dbReference>
<evidence type="ECO:0000256" key="6">
    <source>
        <dbReference type="ARBA" id="ARBA00022606"/>
    </source>
</evidence>
<dbReference type="PROSITE" id="PS50112">
    <property type="entry name" value="PAS"/>
    <property type="match status" value="1"/>
</dbReference>
<evidence type="ECO:0000256" key="10">
    <source>
        <dbReference type="ARBA" id="ARBA00022737"/>
    </source>
</evidence>
<evidence type="ECO:0000259" key="18">
    <source>
        <dbReference type="PROSITE" id="PS50110"/>
    </source>
</evidence>
<dbReference type="Proteomes" id="UP001593940">
    <property type="component" value="Unassembled WGS sequence"/>
</dbReference>